<proteinExistence type="inferred from homology"/>
<evidence type="ECO:0000256" key="4">
    <source>
        <dbReference type="ARBA" id="ARBA00022737"/>
    </source>
</evidence>
<feature type="repeat" description="WD" evidence="7">
    <location>
        <begin position="197"/>
        <end position="239"/>
    </location>
</feature>
<evidence type="ECO:0000256" key="8">
    <source>
        <dbReference type="SAM" id="MobiDB-lite"/>
    </source>
</evidence>
<evidence type="ECO:0000256" key="5">
    <source>
        <dbReference type="ARBA" id="ARBA00022853"/>
    </source>
</evidence>
<dbReference type="Gramene" id="Psat06G0158900-T1">
    <property type="protein sequence ID" value="KAI5395035.1"/>
    <property type="gene ID" value="KIW84_061589"/>
</dbReference>
<organism evidence="10 11">
    <name type="scientific">Pisum sativum</name>
    <name type="common">Garden pea</name>
    <name type="synonym">Lathyrus oleraceus</name>
    <dbReference type="NCBI Taxonomy" id="3888"/>
    <lineage>
        <taxon>Eukaryota</taxon>
        <taxon>Viridiplantae</taxon>
        <taxon>Streptophyta</taxon>
        <taxon>Embryophyta</taxon>
        <taxon>Tracheophyta</taxon>
        <taxon>Spermatophyta</taxon>
        <taxon>Magnoliopsida</taxon>
        <taxon>eudicotyledons</taxon>
        <taxon>Gunneridae</taxon>
        <taxon>Pentapetalae</taxon>
        <taxon>rosids</taxon>
        <taxon>fabids</taxon>
        <taxon>Fabales</taxon>
        <taxon>Fabaceae</taxon>
        <taxon>Papilionoideae</taxon>
        <taxon>50 kb inversion clade</taxon>
        <taxon>NPAAA clade</taxon>
        <taxon>Hologalegina</taxon>
        <taxon>IRL clade</taxon>
        <taxon>Fabeae</taxon>
        <taxon>Lathyrus</taxon>
    </lineage>
</organism>
<evidence type="ECO:0000313" key="11">
    <source>
        <dbReference type="Proteomes" id="UP001058974"/>
    </source>
</evidence>
<feature type="domain" description="Histone-binding protein RBBP4-like N-terminal" evidence="9">
    <location>
        <begin position="65"/>
        <end position="120"/>
    </location>
</feature>
<keyword evidence="11" id="KW-1185">Reference proteome</keyword>
<reference evidence="10 11" key="1">
    <citation type="journal article" date="2022" name="Nat. Genet.">
        <title>Improved pea reference genome and pan-genome highlight genomic features and evolutionary characteristics.</title>
        <authorList>
            <person name="Yang T."/>
            <person name="Liu R."/>
            <person name="Luo Y."/>
            <person name="Hu S."/>
            <person name="Wang D."/>
            <person name="Wang C."/>
            <person name="Pandey M.K."/>
            <person name="Ge S."/>
            <person name="Xu Q."/>
            <person name="Li N."/>
            <person name="Li G."/>
            <person name="Huang Y."/>
            <person name="Saxena R.K."/>
            <person name="Ji Y."/>
            <person name="Li M."/>
            <person name="Yan X."/>
            <person name="He Y."/>
            <person name="Liu Y."/>
            <person name="Wang X."/>
            <person name="Xiang C."/>
            <person name="Varshney R.K."/>
            <person name="Ding H."/>
            <person name="Gao S."/>
            <person name="Zong X."/>
        </authorList>
    </citation>
    <scope>NUCLEOTIDE SEQUENCE [LARGE SCALE GENOMIC DNA]</scope>
    <source>
        <strain evidence="10 11">cv. Zhongwan 6</strain>
    </source>
</reference>
<dbReference type="PRINTS" id="PR00320">
    <property type="entry name" value="GPROTEINBRPT"/>
</dbReference>
<keyword evidence="5" id="KW-0156">Chromatin regulator</keyword>
<dbReference type="EMBL" id="JAMSHJ010000006">
    <property type="protein sequence ID" value="KAI5395035.1"/>
    <property type="molecule type" value="Genomic_DNA"/>
</dbReference>
<comment type="caution">
    <text evidence="10">The sequence shown here is derived from an EMBL/GenBank/DDBJ whole genome shotgun (WGS) entry which is preliminary data.</text>
</comment>
<evidence type="ECO:0000313" key="10">
    <source>
        <dbReference type="EMBL" id="KAI5395035.1"/>
    </source>
</evidence>
<dbReference type="Gene3D" id="2.130.10.10">
    <property type="entry name" value="YVTN repeat-like/Quinoprotein amine dehydrogenase"/>
    <property type="match status" value="1"/>
</dbReference>
<comment type="similarity">
    <text evidence="2">Belongs to the WD repeat RBAP46/RBAP48/MSI1 family.</text>
</comment>
<dbReference type="GO" id="GO:0006325">
    <property type="term" value="P:chromatin organization"/>
    <property type="evidence" value="ECO:0007669"/>
    <property type="project" value="UniProtKB-KW"/>
</dbReference>
<dbReference type="Pfam" id="PF12265">
    <property type="entry name" value="CAF1C_H4-bd"/>
    <property type="match status" value="1"/>
</dbReference>
<evidence type="ECO:0000256" key="1">
    <source>
        <dbReference type="ARBA" id="ARBA00004123"/>
    </source>
</evidence>
<dbReference type="Pfam" id="PF00400">
    <property type="entry name" value="WD40"/>
    <property type="match status" value="4"/>
</dbReference>
<dbReference type="OrthoDB" id="427795at2759"/>
<dbReference type="InterPro" id="IPR015943">
    <property type="entry name" value="WD40/YVTN_repeat-like_dom_sf"/>
</dbReference>
<keyword evidence="6" id="KW-0539">Nucleus</keyword>
<gene>
    <name evidence="10" type="ORF">KIW84_061589</name>
</gene>
<dbReference type="SUPFAM" id="SSF50978">
    <property type="entry name" value="WD40 repeat-like"/>
    <property type="match status" value="1"/>
</dbReference>
<evidence type="ECO:0000256" key="3">
    <source>
        <dbReference type="ARBA" id="ARBA00022574"/>
    </source>
</evidence>
<dbReference type="PANTHER" id="PTHR22850">
    <property type="entry name" value="WD40 REPEAT FAMILY"/>
    <property type="match status" value="1"/>
</dbReference>
<dbReference type="InterPro" id="IPR020472">
    <property type="entry name" value="WD40_PAC1"/>
</dbReference>
<feature type="compositionally biased region" description="Acidic residues" evidence="8">
    <location>
        <begin position="439"/>
        <end position="457"/>
    </location>
</feature>
<dbReference type="SMART" id="SM00320">
    <property type="entry name" value="WD40"/>
    <property type="match status" value="6"/>
</dbReference>
<dbReference type="Proteomes" id="UP001058974">
    <property type="component" value="Chromosome 6"/>
</dbReference>
<dbReference type="PROSITE" id="PS50082">
    <property type="entry name" value="WD_REPEATS_2"/>
    <property type="match status" value="2"/>
</dbReference>
<dbReference type="InterPro" id="IPR019775">
    <property type="entry name" value="WD40_repeat_CS"/>
</dbReference>
<dbReference type="InterPro" id="IPR001680">
    <property type="entry name" value="WD40_rpt"/>
</dbReference>
<dbReference type="AlphaFoldDB" id="A0A9D4W630"/>
<feature type="region of interest" description="Disordered" evidence="8">
    <location>
        <begin position="438"/>
        <end position="457"/>
    </location>
</feature>
<dbReference type="PROSITE" id="PS00678">
    <property type="entry name" value="WD_REPEATS_1"/>
    <property type="match status" value="2"/>
</dbReference>
<keyword evidence="3 7" id="KW-0853">WD repeat</keyword>
<dbReference type="GO" id="GO:0005634">
    <property type="term" value="C:nucleus"/>
    <property type="evidence" value="ECO:0007669"/>
    <property type="project" value="UniProtKB-SubCell"/>
</dbReference>
<protein>
    <recommendedName>
        <fullName evidence="9">Histone-binding protein RBBP4-like N-terminal domain-containing protein</fullName>
    </recommendedName>
</protein>
<keyword evidence="4" id="KW-0677">Repeat</keyword>
<evidence type="ECO:0000259" key="9">
    <source>
        <dbReference type="Pfam" id="PF12265"/>
    </source>
</evidence>
<accession>A0A9D4W630</accession>
<feature type="repeat" description="WD" evidence="7">
    <location>
        <begin position="292"/>
        <end position="327"/>
    </location>
</feature>
<sequence length="457" mass="52465">MIYLQFNLSLYIVVLELGIWCGKRWWNSEQFSEIRRFVSGEIMDSRNHVAARAMNCLNPGGELRFVITQNIEWPSITVQWLPTCKKSEDENYLVQRIILGDQDDDDSDCNYLTIAELQIPLKNWESKHSCKNDAKDDTIFNIIKQINHDGDVNIARYMPKKDSIIATKADGPEVYIFDTDKHPSKPSDDQAHPELKLLGHKTDGYGLSWSSFNNGHLLSGDYDGNICIWDVNATPNNLTLNPLQVFKDNEGDVKDIAWYPKNANLFGSVGKKNLHLWDVRAPIVNNPVQYCNAAHSETVNCLSFNPFKEWNVVTGSSDETVKLWDTRMIGKSNDMYKCVHTFKQVDGSVFQVDWNPNNENMFASGCHLGRVIVWDTSKIDDKQNDVEIDDGPEMVFVHHGHTGQISDIAWNPCEDMMVASVDDENFIHLWKMYFRNSKEDEDDDDEDEDDDNDDYFP</sequence>
<evidence type="ECO:0000256" key="6">
    <source>
        <dbReference type="ARBA" id="ARBA00023242"/>
    </source>
</evidence>
<name>A0A9D4W630_PEA</name>
<dbReference type="InterPro" id="IPR036322">
    <property type="entry name" value="WD40_repeat_dom_sf"/>
</dbReference>
<evidence type="ECO:0000256" key="7">
    <source>
        <dbReference type="PROSITE-ProRule" id="PRU00221"/>
    </source>
</evidence>
<dbReference type="InterPro" id="IPR050459">
    <property type="entry name" value="WD_repeat_RBAP46/RBAP48/MSI1"/>
</dbReference>
<dbReference type="InterPro" id="IPR022052">
    <property type="entry name" value="Histone-bd_RBBP4-like_N"/>
</dbReference>
<dbReference type="PROSITE" id="PS50294">
    <property type="entry name" value="WD_REPEATS_REGION"/>
    <property type="match status" value="1"/>
</dbReference>
<comment type="subcellular location">
    <subcellularLocation>
        <location evidence="1">Nucleus</location>
    </subcellularLocation>
</comment>
<evidence type="ECO:0000256" key="2">
    <source>
        <dbReference type="ARBA" id="ARBA00009341"/>
    </source>
</evidence>